<dbReference type="Proteomes" id="UP000249185">
    <property type="component" value="Unassembled WGS sequence"/>
</dbReference>
<evidence type="ECO:0000259" key="1">
    <source>
        <dbReference type="PROSITE" id="PS50280"/>
    </source>
</evidence>
<feature type="domain" description="SET" evidence="1">
    <location>
        <begin position="10"/>
        <end position="125"/>
    </location>
</feature>
<dbReference type="Pfam" id="PF00856">
    <property type="entry name" value="SET"/>
    <property type="match status" value="1"/>
</dbReference>
<comment type="caution">
    <text evidence="2">The sequence shown here is derived from an EMBL/GenBank/DDBJ whole genome shotgun (WGS) entry which is preliminary data.</text>
</comment>
<proteinExistence type="predicted"/>
<gene>
    <name evidence="2" type="ORF">DI556_19050</name>
</gene>
<sequence length="163" mass="18516">MREIKLSWLVDIEFKESPVEGKGIFARSAIRAGTRLWQFDESMKVCDAAALARLDSGRLAFALHGGYLHGPSDRFLWYTDGMQYMNHAPGRLANVGLGFWPRLREDHCVALRDIAAGEELFEDYTFWANAGLEPGHWLYPFYMSHGLRHFHFLKSLGAEPVAA</sequence>
<name>A0A2W5N088_RHOSU</name>
<evidence type="ECO:0000313" key="3">
    <source>
        <dbReference type="Proteomes" id="UP000249185"/>
    </source>
</evidence>
<dbReference type="InterPro" id="IPR046341">
    <property type="entry name" value="SET_dom_sf"/>
</dbReference>
<protein>
    <recommendedName>
        <fullName evidence="1">SET domain-containing protein</fullName>
    </recommendedName>
</protein>
<organism evidence="2 3">
    <name type="scientific">Rhodovulum sulfidophilum</name>
    <name type="common">Rhodobacter sulfidophilus</name>
    <dbReference type="NCBI Taxonomy" id="35806"/>
    <lineage>
        <taxon>Bacteria</taxon>
        <taxon>Pseudomonadati</taxon>
        <taxon>Pseudomonadota</taxon>
        <taxon>Alphaproteobacteria</taxon>
        <taxon>Rhodobacterales</taxon>
        <taxon>Paracoccaceae</taxon>
        <taxon>Rhodovulum</taxon>
    </lineage>
</organism>
<dbReference type="SUPFAM" id="SSF82199">
    <property type="entry name" value="SET domain"/>
    <property type="match status" value="1"/>
</dbReference>
<reference evidence="2 3" key="1">
    <citation type="submission" date="2017-08" db="EMBL/GenBank/DDBJ databases">
        <title>Infants hospitalized years apart are colonized by the same room-sourced microbial strains.</title>
        <authorList>
            <person name="Brooks B."/>
            <person name="Olm M.R."/>
            <person name="Firek B.A."/>
            <person name="Baker R."/>
            <person name="Thomas B.C."/>
            <person name="Morowitz M.J."/>
            <person name="Banfield J.F."/>
        </authorList>
    </citation>
    <scope>NUCLEOTIDE SEQUENCE [LARGE SCALE GENOMIC DNA]</scope>
    <source>
        <strain evidence="2">S2_005_002_R2_34</strain>
    </source>
</reference>
<dbReference type="CDD" id="cd08161">
    <property type="entry name" value="SET"/>
    <property type="match status" value="1"/>
</dbReference>
<dbReference type="PROSITE" id="PS50280">
    <property type="entry name" value="SET"/>
    <property type="match status" value="1"/>
</dbReference>
<evidence type="ECO:0000313" key="2">
    <source>
        <dbReference type="EMBL" id="PZQ46862.1"/>
    </source>
</evidence>
<accession>A0A2W5N088</accession>
<dbReference type="InterPro" id="IPR001214">
    <property type="entry name" value="SET_dom"/>
</dbReference>
<dbReference type="AlphaFoldDB" id="A0A2W5N088"/>
<dbReference type="EMBL" id="QFPW01000020">
    <property type="protein sequence ID" value="PZQ46862.1"/>
    <property type="molecule type" value="Genomic_DNA"/>
</dbReference>
<dbReference type="Gene3D" id="2.170.270.10">
    <property type="entry name" value="SET domain"/>
    <property type="match status" value="1"/>
</dbReference>